<evidence type="ECO:0000256" key="3">
    <source>
        <dbReference type="ARBA" id="ARBA00022448"/>
    </source>
</evidence>
<dbReference type="Pfam" id="PF07715">
    <property type="entry name" value="Plug"/>
    <property type="match status" value="1"/>
</dbReference>
<dbReference type="Gene3D" id="2.170.130.10">
    <property type="entry name" value="TonB-dependent receptor, plug domain"/>
    <property type="match status" value="1"/>
</dbReference>
<evidence type="ECO:0000259" key="14">
    <source>
        <dbReference type="Pfam" id="PF07715"/>
    </source>
</evidence>
<feature type="domain" description="TonB-dependent receptor-like beta-barrel" evidence="13">
    <location>
        <begin position="290"/>
        <end position="719"/>
    </location>
</feature>
<feature type="signal peptide" evidence="12">
    <location>
        <begin position="1"/>
        <end position="20"/>
    </location>
</feature>
<evidence type="ECO:0000256" key="6">
    <source>
        <dbReference type="ARBA" id="ARBA00022729"/>
    </source>
</evidence>
<sequence>MTIRGLLAAGCLLAAIPGFAQEREVTLAQLIVELQSQGYRIIYSDRLVHGNQRVSVPEVVDLAALRVALAGLGLGYRQIGDILTVVAVPAGAVSPAGAAPLSTAELPLETVIVTGSVHRLSRPGRASSVYSLGPEELTVGPNIASDAIRAASRLPGMSTIGVSAKPRIRGGLHDELLIMQDGVELLEPFHLADYHSAYSSFDDHTIESLDVYTGGFPSRYGNRMSGVMDIRNEWVSDGYDTDIGVSSFANFLHTRGRFGEQRPGNWLLSLRQGDLSDLTDYIQSRSGEPEYADVATRVTVAMSNAISASAGLAYAEDDVLFRDEEERSSAQVTTHYGWGALDWALQPTLYTRLTVSWLDFEREKQLSSFEMDEEDPGKGGALDHRQSVQRFALRNDWSAVMDSALLEYGWQAEYSSSEYRHRSFIDRGELALILGNPQEVVRRIEENPSGWSGGAYVQAEWAPNPRLSLQPSLRWDYQDYYIDTGAKHQVSPRIGLTWSFSDSLLGRVSAGRFYQPEGVQELQVLDGVTRFFPPQYADQLVTALEWEGDRIHLGVELYYKRYREQKERFENIFNPFVLLPEMEPDRVALRPDKALVRGVDVDARWRIAGAVSAALRYSYMDARDRLEGEWVDRRWSQRHTVNAGIAWRGDTFSAALALTWHSGWHSTTLPGFVPEGTVIAVPAVLNNTELPRYFSLDASVRKHWVWGRYRLEVYADIANISDRGNAAGIDFDIEEVEGGYALLPDREYVLGTVPSVGVTLSF</sequence>
<keyword evidence="8 11" id="KW-0472">Membrane</keyword>
<dbReference type="PANTHER" id="PTHR30069:SF29">
    <property type="entry name" value="HEMOGLOBIN AND HEMOGLOBIN-HAPTOGLOBIN-BINDING PROTEIN 1-RELATED"/>
    <property type="match status" value="1"/>
</dbReference>
<evidence type="ECO:0000256" key="9">
    <source>
        <dbReference type="ARBA" id="ARBA00023170"/>
    </source>
</evidence>
<dbReference type="InterPro" id="IPR012910">
    <property type="entry name" value="Plug_dom"/>
</dbReference>
<evidence type="ECO:0000256" key="10">
    <source>
        <dbReference type="ARBA" id="ARBA00023237"/>
    </source>
</evidence>
<dbReference type="Pfam" id="PF00593">
    <property type="entry name" value="TonB_dep_Rec_b-barrel"/>
    <property type="match status" value="1"/>
</dbReference>
<proteinExistence type="inferred from homology"/>
<dbReference type="PANTHER" id="PTHR30069">
    <property type="entry name" value="TONB-DEPENDENT OUTER MEMBRANE RECEPTOR"/>
    <property type="match status" value="1"/>
</dbReference>
<keyword evidence="4" id="KW-1134">Transmembrane beta strand</keyword>
<dbReference type="SUPFAM" id="SSF56935">
    <property type="entry name" value="Porins"/>
    <property type="match status" value="1"/>
</dbReference>
<protein>
    <submittedName>
        <fullName evidence="15">TonB-dependent receptor</fullName>
    </submittedName>
</protein>
<dbReference type="Gene3D" id="2.40.170.20">
    <property type="entry name" value="TonB-dependent receptor, beta-barrel domain"/>
    <property type="match status" value="1"/>
</dbReference>
<feature type="domain" description="TonB-dependent receptor plug" evidence="14">
    <location>
        <begin position="128"/>
        <end position="225"/>
    </location>
</feature>
<evidence type="ECO:0000256" key="5">
    <source>
        <dbReference type="ARBA" id="ARBA00022692"/>
    </source>
</evidence>
<keyword evidence="6 12" id="KW-0732">Signal</keyword>
<dbReference type="EMBL" id="JAFKCZ010000005">
    <property type="protein sequence ID" value="MBN7796616.1"/>
    <property type="molecule type" value="Genomic_DNA"/>
</dbReference>
<dbReference type="AlphaFoldDB" id="A0A939DEW9"/>
<feature type="chain" id="PRO_5036999399" evidence="12">
    <location>
        <begin position="21"/>
        <end position="762"/>
    </location>
</feature>
<keyword evidence="16" id="KW-1185">Reference proteome</keyword>
<dbReference type="GO" id="GO:0044718">
    <property type="term" value="P:siderophore transmembrane transport"/>
    <property type="evidence" value="ECO:0007669"/>
    <property type="project" value="TreeGrafter"/>
</dbReference>
<dbReference type="GO" id="GO:0015344">
    <property type="term" value="F:siderophore uptake transmembrane transporter activity"/>
    <property type="evidence" value="ECO:0007669"/>
    <property type="project" value="TreeGrafter"/>
</dbReference>
<dbReference type="InterPro" id="IPR039426">
    <property type="entry name" value="TonB-dep_rcpt-like"/>
</dbReference>
<comment type="subcellular location">
    <subcellularLocation>
        <location evidence="1">Cell outer membrane</location>
        <topology evidence="1">Multi-pass membrane protein</topology>
    </subcellularLocation>
</comment>
<evidence type="ECO:0000313" key="16">
    <source>
        <dbReference type="Proteomes" id="UP000664303"/>
    </source>
</evidence>
<organism evidence="15 16">
    <name type="scientific">Parahaliea mediterranea</name>
    <dbReference type="NCBI Taxonomy" id="651086"/>
    <lineage>
        <taxon>Bacteria</taxon>
        <taxon>Pseudomonadati</taxon>
        <taxon>Pseudomonadota</taxon>
        <taxon>Gammaproteobacteria</taxon>
        <taxon>Cellvibrionales</taxon>
        <taxon>Halieaceae</taxon>
        <taxon>Parahaliea</taxon>
    </lineage>
</organism>
<evidence type="ECO:0000256" key="7">
    <source>
        <dbReference type="ARBA" id="ARBA00023077"/>
    </source>
</evidence>
<dbReference type="InterPro" id="IPR000531">
    <property type="entry name" value="Beta-barrel_TonB"/>
</dbReference>
<keyword evidence="10" id="KW-0998">Cell outer membrane</keyword>
<dbReference type="GO" id="GO:0009279">
    <property type="term" value="C:cell outer membrane"/>
    <property type="evidence" value="ECO:0007669"/>
    <property type="project" value="UniProtKB-SubCell"/>
</dbReference>
<evidence type="ECO:0000256" key="8">
    <source>
        <dbReference type="ARBA" id="ARBA00023136"/>
    </source>
</evidence>
<dbReference type="InterPro" id="IPR036942">
    <property type="entry name" value="Beta-barrel_TonB_sf"/>
</dbReference>
<evidence type="ECO:0000256" key="1">
    <source>
        <dbReference type="ARBA" id="ARBA00004571"/>
    </source>
</evidence>
<keyword evidence="9 15" id="KW-0675">Receptor</keyword>
<evidence type="ECO:0000259" key="13">
    <source>
        <dbReference type="Pfam" id="PF00593"/>
    </source>
</evidence>
<keyword evidence="7 11" id="KW-0798">TonB box</keyword>
<gene>
    <name evidence="15" type="ORF">JYP50_08440</name>
</gene>
<evidence type="ECO:0000256" key="12">
    <source>
        <dbReference type="SAM" id="SignalP"/>
    </source>
</evidence>
<evidence type="ECO:0000256" key="2">
    <source>
        <dbReference type="ARBA" id="ARBA00008143"/>
    </source>
</evidence>
<reference evidence="15" key="1">
    <citation type="submission" date="2021-02" db="EMBL/GenBank/DDBJ databases">
        <title>PHA producing bacteria isolated from coastal sediment in Guangdong, Shenzhen.</title>
        <authorList>
            <person name="Zheng W."/>
            <person name="Yu S."/>
            <person name="Huang Y."/>
        </authorList>
    </citation>
    <scope>NUCLEOTIDE SEQUENCE</scope>
    <source>
        <strain evidence="15">TN14-10</strain>
    </source>
</reference>
<name>A0A939DEW9_9GAMM</name>
<dbReference type="RefSeq" id="WP_206560054.1">
    <property type="nucleotide sequence ID" value="NZ_JAFKCZ010000005.1"/>
</dbReference>
<accession>A0A939DEW9</accession>
<comment type="similarity">
    <text evidence="2">Belongs to the TonB-dependent receptor family. Hemoglobin/haptoglobin binding protein subfamily.</text>
</comment>
<dbReference type="Proteomes" id="UP000664303">
    <property type="component" value="Unassembled WGS sequence"/>
</dbReference>
<comment type="caution">
    <text evidence="15">The sequence shown here is derived from an EMBL/GenBank/DDBJ whole genome shotgun (WGS) entry which is preliminary data.</text>
</comment>
<dbReference type="InterPro" id="IPR037066">
    <property type="entry name" value="Plug_dom_sf"/>
</dbReference>
<evidence type="ECO:0000313" key="15">
    <source>
        <dbReference type="EMBL" id="MBN7796616.1"/>
    </source>
</evidence>
<keyword evidence="3" id="KW-0813">Transport</keyword>
<evidence type="ECO:0000256" key="4">
    <source>
        <dbReference type="ARBA" id="ARBA00022452"/>
    </source>
</evidence>
<keyword evidence="5" id="KW-0812">Transmembrane</keyword>
<evidence type="ECO:0000256" key="11">
    <source>
        <dbReference type="RuleBase" id="RU003357"/>
    </source>
</evidence>